<accession>A0A1H0AB53</accession>
<dbReference type="AlphaFoldDB" id="A0A1H0AB53"/>
<dbReference type="EMBL" id="FNHW01000002">
    <property type="protein sequence ID" value="SDN30705.1"/>
    <property type="molecule type" value="Genomic_DNA"/>
</dbReference>
<dbReference type="OrthoDB" id="2934210at2"/>
<dbReference type="Pfam" id="PF10676">
    <property type="entry name" value="gerPA"/>
    <property type="match status" value="1"/>
</dbReference>
<feature type="compositionally biased region" description="Polar residues" evidence="1">
    <location>
        <begin position="68"/>
        <end position="82"/>
    </location>
</feature>
<dbReference type="STRING" id="459525.SAMN04488137_4023"/>
<evidence type="ECO:0000313" key="2">
    <source>
        <dbReference type="EMBL" id="SDN30705.1"/>
    </source>
</evidence>
<dbReference type="RefSeq" id="WP_090237406.1">
    <property type="nucleotide sequence ID" value="NZ_FNHW01000002.1"/>
</dbReference>
<evidence type="ECO:0000256" key="1">
    <source>
        <dbReference type="SAM" id="MobiDB-lite"/>
    </source>
</evidence>
<keyword evidence="3" id="KW-1185">Reference proteome</keyword>
<feature type="compositionally biased region" description="Polar residues" evidence="1">
    <location>
        <begin position="26"/>
        <end position="45"/>
    </location>
</feature>
<organism evidence="2 3">
    <name type="scientific">Fictibacillus solisalsi</name>
    <dbReference type="NCBI Taxonomy" id="459525"/>
    <lineage>
        <taxon>Bacteria</taxon>
        <taxon>Bacillati</taxon>
        <taxon>Bacillota</taxon>
        <taxon>Bacilli</taxon>
        <taxon>Bacillales</taxon>
        <taxon>Fictibacillaceae</taxon>
        <taxon>Fictibacillus</taxon>
    </lineage>
</organism>
<gene>
    <name evidence="2" type="ORF">SAMN04488137_4023</name>
</gene>
<dbReference type="Proteomes" id="UP000199544">
    <property type="component" value="Unassembled WGS sequence"/>
</dbReference>
<protein>
    <submittedName>
        <fullName evidence="2">Spore germination protein gerPA/gerPF</fullName>
    </submittedName>
</protein>
<dbReference type="InterPro" id="IPR019618">
    <property type="entry name" value="Spore_germination_GerPA"/>
</dbReference>
<proteinExistence type="predicted"/>
<sequence>MGCMVNIYYLKINSLASNSSLNLGSTFHNSHTANTKSTGDNSSVGDHSPAEAMMKNMVFDPDVHDQNEFGNTDAAFTSQNHS</sequence>
<evidence type="ECO:0000313" key="3">
    <source>
        <dbReference type="Proteomes" id="UP000199544"/>
    </source>
</evidence>
<name>A0A1H0AB53_9BACL</name>
<reference evidence="3" key="1">
    <citation type="submission" date="2016-10" db="EMBL/GenBank/DDBJ databases">
        <authorList>
            <person name="Varghese N."/>
            <person name="Submissions S."/>
        </authorList>
    </citation>
    <scope>NUCLEOTIDE SEQUENCE [LARGE SCALE GENOMIC DNA]</scope>
    <source>
        <strain evidence="3">CGMCC 1.6854</strain>
    </source>
</reference>
<feature type="region of interest" description="Disordered" evidence="1">
    <location>
        <begin position="23"/>
        <end position="82"/>
    </location>
</feature>